<protein>
    <submittedName>
        <fullName evidence="1">Uncharacterized protein</fullName>
    </submittedName>
</protein>
<organism evidence="1 2">
    <name type="scientific">Oedothorax gibbosus</name>
    <dbReference type="NCBI Taxonomy" id="931172"/>
    <lineage>
        <taxon>Eukaryota</taxon>
        <taxon>Metazoa</taxon>
        <taxon>Ecdysozoa</taxon>
        <taxon>Arthropoda</taxon>
        <taxon>Chelicerata</taxon>
        <taxon>Arachnida</taxon>
        <taxon>Araneae</taxon>
        <taxon>Araneomorphae</taxon>
        <taxon>Entelegynae</taxon>
        <taxon>Araneoidea</taxon>
        <taxon>Linyphiidae</taxon>
        <taxon>Erigoninae</taxon>
        <taxon>Oedothorax</taxon>
    </lineage>
</organism>
<keyword evidence="2" id="KW-1185">Reference proteome</keyword>
<evidence type="ECO:0000313" key="2">
    <source>
        <dbReference type="Proteomes" id="UP000827092"/>
    </source>
</evidence>
<accession>A0AAV6VS54</accession>
<evidence type="ECO:0000313" key="1">
    <source>
        <dbReference type="EMBL" id="KAG8199529.1"/>
    </source>
</evidence>
<proteinExistence type="predicted"/>
<dbReference type="AlphaFoldDB" id="A0AAV6VS54"/>
<gene>
    <name evidence="1" type="ORF">JTE90_009371</name>
</gene>
<dbReference type="Proteomes" id="UP000827092">
    <property type="component" value="Unassembled WGS sequence"/>
</dbReference>
<sequence length="96" mass="10770">MSVTTSHPSPINGLISRFHHPLKENVNPTHAQCTPFCCERLPGVWGPAVKRTLQAKKHSCEARIQGKILHGTLDWRTTSLFSVIRHVGEFLLNCTE</sequence>
<reference evidence="1 2" key="1">
    <citation type="journal article" date="2022" name="Nat. Ecol. Evol.">
        <title>A masculinizing supergene underlies an exaggerated male reproductive morph in a spider.</title>
        <authorList>
            <person name="Hendrickx F."/>
            <person name="De Corte Z."/>
            <person name="Sonet G."/>
            <person name="Van Belleghem S.M."/>
            <person name="Kostlbacher S."/>
            <person name="Vangestel C."/>
        </authorList>
    </citation>
    <scope>NUCLEOTIDE SEQUENCE [LARGE SCALE GENOMIC DNA]</scope>
    <source>
        <strain evidence="1">W744_W776</strain>
    </source>
</reference>
<name>A0AAV6VS54_9ARAC</name>
<comment type="caution">
    <text evidence="1">The sequence shown here is derived from an EMBL/GenBank/DDBJ whole genome shotgun (WGS) entry which is preliminary data.</text>
</comment>
<dbReference type="EMBL" id="JAFNEN010000026">
    <property type="protein sequence ID" value="KAG8199529.1"/>
    <property type="molecule type" value="Genomic_DNA"/>
</dbReference>